<proteinExistence type="predicted"/>
<reference evidence="2 3" key="1">
    <citation type="journal article" date="2012" name="G3 (Bethesda)">
        <title>Pichia sorbitophila, an interspecies yeast hybrid reveals early steps of genome resolution following polyploidization.</title>
        <authorList>
            <person name="Leh Louis V."/>
            <person name="Despons L."/>
            <person name="Friedrich A."/>
            <person name="Martin T."/>
            <person name="Durrens P."/>
            <person name="Casaregola S."/>
            <person name="Neuveglise C."/>
            <person name="Fairhead C."/>
            <person name="Marck C."/>
            <person name="Cruz J.A."/>
            <person name="Straub M.L."/>
            <person name="Kugler V."/>
            <person name="Sacerdot C."/>
            <person name="Uzunov Z."/>
            <person name="Thierry A."/>
            <person name="Weiss S."/>
            <person name="Bleykasten C."/>
            <person name="De Montigny J."/>
            <person name="Jacques N."/>
            <person name="Jung P."/>
            <person name="Lemaire M."/>
            <person name="Mallet S."/>
            <person name="Morel G."/>
            <person name="Richard G.F."/>
            <person name="Sarkar A."/>
            <person name="Savel G."/>
            <person name="Schacherer J."/>
            <person name="Seret M.L."/>
            <person name="Talla E."/>
            <person name="Samson G."/>
            <person name="Jubin C."/>
            <person name="Poulain J."/>
            <person name="Vacherie B."/>
            <person name="Barbe V."/>
            <person name="Pelletier E."/>
            <person name="Sherman D.J."/>
            <person name="Westhof E."/>
            <person name="Weissenbach J."/>
            <person name="Baret P.V."/>
            <person name="Wincker P."/>
            <person name="Gaillardin C."/>
            <person name="Dujon B."/>
            <person name="Souciet J.L."/>
        </authorList>
    </citation>
    <scope>NUCLEOTIDE SEQUENCE [LARGE SCALE GENOMIC DNA]</scope>
    <source>
        <strain evidence="3">ATCC MYA-4447 / BCRC 22081 / CBS 7064 / NBRC 10061 / NRRL Y-12695</strain>
    </source>
</reference>
<evidence type="ECO:0000313" key="2">
    <source>
        <dbReference type="EMBL" id="CCE81768.1"/>
    </source>
</evidence>
<evidence type="ECO:0000313" key="3">
    <source>
        <dbReference type="Proteomes" id="UP000005222"/>
    </source>
</evidence>
<feature type="transmembrane region" description="Helical" evidence="1">
    <location>
        <begin position="90"/>
        <end position="110"/>
    </location>
</feature>
<accession>G8YF19</accession>
<gene>
    <name evidence="2" type="primary">Piso0_002440</name>
    <name evidence="2" type="ORF">GNLVRS01_PISO0I10216g</name>
</gene>
<evidence type="ECO:0000256" key="1">
    <source>
        <dbReference type="SAM" id="Phobius"/>
    </source>
</evidence>
<keyword evidence="1" id="KW-1133">Transmembrane helix</keyword>
<dbReference type="eggNOG" id="ENOG502T3B2">
    <property type="taxonomic scope" value="Eukaryota"/>
</dbReference>
<keyword evidence="1" id="KW-0812">Transmembrane</keyword>
<dbReference type="HOGENOM" id="CLU_750104_0_0_1"/>
<organism evidence="2 3">
    <name type="scientific">Pichia sorbitophila (strain ATCC MYA-4447 / BCRC 22081 / CBS 7064 / NBRC 10061 / NRRL Y-12695)</name>
    <name type="common">Hybrid yeast</name>
    <dbReference type="NCBI Taxonomy" id="559304"/>
    <lineage>
        <taxon>Eukaryota</taxon>
        <taxon>Fungi</taxon>
        <taxon>Dikarya</taxon>
        <taxon>Ascomycota</taxon>
        <taxon>Saccharomycotina</taxon>
        <taxon>Pichiomycetes</taxon>
        <taxon>Debaryomycetaceae</taxon>
        <taxon>Millerozyma</taxon>
    </lineage>
</organism>
<sequence>MLKNPESLVRTSLIYARQGLRIHLWRSGSSNQDWPVRRRLANCRYYSESRFKKEDLNYNKHDEDMRMKILDSAIGAHSNAYSKTTLNRKLPFRIILLIIACTSSITMLAYSGVQLYQCQKHRVKKSFLLPLWFHPHIYTKKVYSFPKDLKYLDPECYRYFEAQLPREGTVNGNFTVDSVAKILEEENIKYKILEELSRNSNIRQMFKVPFDFALFTENFRIWVDPKYPTVSGIKIDIDSTRDTTSLRASWSIRSVNMNSILNDFAIAAGVKLDKLEAAQPTKTTEEVSEASSIASPKSYDIRFGGQVRLLNNADSYLGTIKYKGCIDFNHILLNRGIKLSEVDMLVNSNESGTIKYKIV</sequence>
<protein>
    <submittedName>
        <fullName evidence="2">Piso0_002440 protein</fullName>
    </submittedName>
</protein>
<keyword evidence="3" id="KW-1185">Reference proteome</keyword>
<dbReference type="InParanoid" id="G8YF19"/>
<name>G8YF19_PICSO</name>
<dbReference type="AlphaFoldDB" id="G8YF19"/>
<keyword evidence="1" id="KW-0472">Membrane</keyword>
<dbReference type="EMBL" id="FO082051">
    <property type="protein sequence ID" value="CCE81768.1"/>
    <property type="molecule type" value="Genomic_DNA"/>
</dbReference>
<dbReference type="OMA" id="IFLPLWF"/>
<dbReference type="OrthoDB" id="4088947at2759"/>
<dbReference type="Proteomes" id="UP000005222">
    <property type="component" value="Chromosome I"/>
</dbReference>